<evidence type="ECO:0000313" key="2">
    <source>
        <dbReference type="Proteomes" id="UP000190675"/>
    </source>
</evidence>
<evidence type="ECO:0000313" key="1">
    <source>
        <dbReference type="EMBL" id="SHG95457.1"/>
    </source>
</evidence>
<organism evidence="1 2">
    <name type="scientific">Bradyrhizobium erythrophlei</name>
    <dbReference type="NCBI Taxonomy" id="1437360"/>
    <lineage>
        <taxon>Bacteria</taxon>
        <taxon>Pseudomonadati</taxon>
        <taxon>Pseudomonadota</taxon>
        <taxon>Alphaproteobacteria</taxon>
        <taxon>Hyphomicrobiales</taxon>
        <taxon>Nitrobacteraceae</taxon>
        <taxon>Bradyrhizobium</taxon>
    </lineage>
</organism>
<dbReference type="Proteomes" id="UP000190675">
    <property type="component" value="Chromosome I"/>
</dbReference>
<name>A0A1M5P174_9BRAD</name>
<accession>A0A1M5P174</accession>
<dbReference type="AlphaFoldDB" id="A0A1M5P174"/>
<reference evidence="1 2" key="1">
    <citation type="submission" date="2016-11" db="EMBL/GenBank/DDBJ databases">
        <authorList>
            <person name="Jaros S."/>
            <person name="Januszkiewicz K."/>
            <person name="Wedrychowicz H."/>
        </authorList>
    </citation>
    <scope>NUCLEOTIDE SEQUENCE [LARGE SCALE GENOMIC DNA]</scope>
    <source>
        <strain evidence="1 2">GAS242</strain>
    </source>
</reference>
<protein>
    <submittedName>
        <fullName evidence="1">Uncharacterized protein</fullName>
    </submittedName>
</protein>
<gene>
    <name evidence="1" type="ORF">SAMN05444169_4958</name>
</gene>
<sequence length="75" mass="8519">MDAALERQSSGKRRLEFSTGAMESRGWTLVENENRKLIKRARRVDALRRLTSLRLRSLAITGTYNSLNRGIADLA</sequence>
<proteinExistence type="predicted"/>
<dbReference type="EMBL" id="LT670818">
    <property type="protein sequence ID" value="SHG95457.1"/>
    <property type="molecule type" value="Genomic_DNA"/>
</dbReference>